<geneLocation type="plasmid" evidence="1">
    <name>unnamed</name>
</geneLocation>
<gene>
    <name evidence="1" type="ORF">BHY_1083</name>
</gene>
<reference evidence="1" key="1">
    <citation type="submission" date="2013-02" db="EMBL/GenBank/DDBJ databases">
        <title>Comparative genomics of Borrelia species.</title>
        <authorList>
            <person name="Schwan T.G."/>
            <person name="Raffel S.J."/>
            <person name="Porcella S.F."/>
        </authorList>
    </citation>
    <scope>NUCLEOTIDE SEQUENCE</scope>
    <source>
        <strain evidence="1">YOR</strain>
        <plasmid evidence="1">unnamed</plasmid>
    </source>
</reference>
<evidence type="ECO:0000313" key="1">
    <source>
        <dbReference type="EMBL" id="AHH04034.1"/>
    </source>
</evidence>
<proteinExistence type="predicted"/>
<accession>W5SA97</accession>
<organism evidence="1">
    <name type="scientific">Borrelia nietonii YOR</name>
    <dbReference type="NCBI Taxonomy" id="1293576"/>
    <lineage>
        <taxon>Bacteria</taxon>
        <taxon>Pseudomonadati</taxon>
        <taxon>Spirochaetota</taxon>
        <taxon>Spirochaetia</taxon>
        <taxon>Spirochaetales</taxon>
        <taxon>Borreliaceae</taxon>
        <taxon>Borrelia</taxon>
        <taxon>Borrelia nietonii</taxon>
    </lineage>
</organism>
<keyword evidence="1" id="KW-0614">Plasmid</keyword>
<sequence>MFIKIYYQDLRDLRNLRDLRYLKLTFYALFSLNI</sequence>
<dbReference type="EMBL" id="CP004154">
    <property type="protein sequence ID" value="AHH04034.1"/>
    <property type="molecule type" value="Genomic_DNA"/>
</dbReference>
<dbReference type="HOGENOM" id="CLU_220214_0_0_12"/>
<protein>
    <submittedName>
        <fullName evidence="1">Uncharacterized protein</fullName>
    </submittedName>
</protein>
<name>W5SA97_9SPIR</name>
<dbReference type="AlphaFoldDB" id="W5SA97"/>